<evidence type="ECO:0000259" key="8">
    <source>
        <dbReference type="PROSITE" id="PS50928"/>
    </source>
</evidence>
<dbReference type="InterPro" id="IPR000515">
    <property type="entry name" value="MetI-like"/>
</dbReference>
<evidence type="ECO:0000256" key="2">
    <source>
        <dbReference type="ARBA" id="ARBA00022448"/>
    </source>
</evidence>
<feature type="transmembrane region" description="Helical" evidence="7">
    <location>
        <begin position="90"/>
        <end position="111"/>
    </location>
</feature>
<dbReference type="InterPro" id="IPR035906">
    <property type="entry name" value="MetI-like_sf"/>
</dbReference>
<name>A0A4R0K183_9ACTN</name>
<keyword evidence="4 7" id="KW-0812">Transmembrane</keyword>
<dbReference type="PANTHER" id="PTHR30193:SF37">
    <property type="entry name" value="INNER MEMBRANE ABC TRANSPORTER PERMEASE PROTEIN YCJO"/>
    <property type="match status" value="1"/>
</dbReference>
<dbReference type="GO" id="GO:0055085">
    <property type="term" value="P:transmembrane transport"/>
    <property type="evidence" value="ECO:0007669"/>
    <property type="project" value="InterPro"/>
</dbReference>
<evidence type="ECO:0000313" key="9">
    <source>
        <dbReference type="EMBL" id="TCC51486.1"/>
    </source>
</evidence>
<keyword evidence="6 7" id="KW-0472">Membrane</keyword>
<feature type="transmembrane region" description="Helical" evidence="7">
    <location>
        <begin position="219"/>
        <end position="241"/>
    </location>
</feature>
<keyword evidence="3" id="KW-1003">Cell membrane</keyword>
<dbReference type="SUPFAM" id="SSF161098">
    <property type="entry name" value="MetI-like"/>
    <property type="match status" value="1"/>
</dbReference>
<dbReference type="AlphaFoldDB" id="A0A4R0K183"/>
<comment type="subcellular location">
    <subcellularLocation>
        <location evidence="1 7">Cell membrane</location>
        <topology evidence="1 7">Multi-pass membrane protein</topology>
    </subcellularLocation>
</comment>
<feature type="transmembrane region" description="Helical" evidence="7">
    <location>
        <begin position="282"/>
        <end position="305"/>
    </location>
</feature>
<dbReference type="EMBL" id="SJKB01000023">
    <property type="protein sequence ID" value="TCC51486.1"/>
    <property type="molecule type" value="Genomic_DNA"/>
</dbReference>
<feature type="domain" description="ABC transmembrane type-1" evidence="8">
    <location>
        <begin position="85"/>
        <end position="303"/>
    </location>
</feature>
<feature type="transmembrane region" description="Helical" evidence="7">
    <location>
        <begin position="28"/>
        <end position="52"/>
    </location>
</feature>
<keyword evidence="10" id="KW-1185">Reference proteome</keyword>
<evidence type="ECO:0000256" key="7">
    <source>
        <dbReference type="RuleBase" id="RU363032"/>
    </source>
</evidence>
<evidence type="ECO:0000313" key="10">
    <source>
        <dbReference type="Proteomes" id="UP000291144"/>
    </source>
</evidence>
<keyword evidence="2 7" id="KW-0813">Transport</keyword>
<dbReference type="Gene3D" id="1.10.3720.10">
    <property type="entry name" value="MetI-like"/>
    <property type="match status" value="1"/>
</dbReference>
<organism evidence="9 10">
    <name type="scientific">Kribbella pittospori</name>
    <dbReference type="NCBI Taxonomy" id="722689"/>
    <lineage>
        <taxon>Bacteria</taxon>
        <taxon>Bacillati</taxon>
        <taxon>Actinomycetota</taxon>
        <taxon>Actinomycetes</taxon>
        <taxon>Propionibacteriales</taxon>
        <taxon>Kribbellaceae</taxon>
        <taxon>Kribbella</taxon>
    </lineage>
</organism>
<proteinExistence type="inferred from homology"/>
<dbReference type="InterPro" id="IPR051393">
    <property type="entry name" value="ABC_transporter_permease"/>
</dbReference>
<dbReference type="Pfam" id="PF00528">
    <property type="entry name" value="BPD_transp_1"/>
    <property type="match status" value="1"/>
</dbReference>
<evidence type="ECO:0000256" key="1">
    <source>
        <dbReference type="ARBA" id="ARBA00004651"/>
    </source>
</evidence>
<protein>
    <submittedName>
        <fullName evidence="9">Sugar ABC transporter permease</fullName>
    </submittedName>
</protein>
<dbReference type="CDD" id="cd06261">
    <property type="entry name" value="TM_PBP2"/>
    <property type="match status" value="1"/>
</dbReference>
<dbReference type="PROSITE" id="PS50928">
    <property type="entry name" value="ABC_TM1"/>
    <property type="match status" value="1"/>
</dbReference>
<reference evidence="9 10" key="1">
    <citation type="submission" date="2019-02" db="EMBL/GenBank/DDBJ databases">
        <title>Kribbella capetownensis sp. nov. and Kribbella speibonae sp. nov., isolated from soil.</title>
        <authorList>
            <person name="Curtis S.M."/>
            <person name="Norton I."/>
            <person name="Everest G.J."/>
            <person name="Meyers P.R."/>
        </authorList>
    </citation>
    <scope>NUCLEOTIDE SEQUENCE [LARGE SCALE GENOMIC DNA]</scope>
    <source>
        <strain evidence="9 10">NRRL B-24813</strain>
    </source>
</reference>
<dbReference type="PANTHER" id="PTHR30193">
    <property type="entry name" value="ABC TRANSPORTER PERMEASE PROTEIN"/>
    <property type="match status" value="1"/>
</dbReference>
<evidence type="ECO:0000256" key="4">
    <source>
        <dbReference type="ARBA" id="ARBA00022692"/>
    </source>
</evidence>
<feature type="transmembrane region" description="Helical" evidence="7">
    <location>
        <begin position="173"/>
        <end position="198"/>
    </location>
</feature>
<evidence type="ECO:0000256" key="3">
    <source>
        <dbReference type="ARBA" id="ARBA00022475"/>
    </source>
</evidence>
<gene>
    <name evidence="9" type="ORF">E0H73_40935</name>
</gene>
<dbReference type="Proteomes" id="UP000291144">
    <property type="component" value="Unassembled WGS sequence"/>
</dbReference>
<feature type="transmembrane region" description="Helical" evidence="7">
    <location>
        <begin position="123"/>
        <end position="144"/>
    </location>
</feature>
<evidence type="ECO:0000256" key="6">
    <source>
        <dbReference type="ARBA" id="ARBA00023136"/>
    </source>
</evidence>
<comment type="similarity">
    <text evidence="7">Belongs to the binding-protein-dependent transport system permease family.</text>
</comment>
<dbReference type="OrthoDB" id="3341820at2"/>
<sequence length="319" mass="35787">MLIGAGVSVRSRQGPTLARRMWRHRWHYLFVLPMIVLYLLFTAWPMVASWVYSVFNWSGYGPMTDFVGLANFRDAFSDPLFWRAFRNTGIFALFAIFIQMPLSLLIAIVLNNSALRGRNIYRVLLFLPVVTTTAVVGVVFAVLLDPSGGPINEFLLSHTFLDRPVNFLGSDHLALPTVLVIDMWKGMGVTIVYWLAALQTVPAEMYEAARIDGAGRRQVFFRITVPLLAPLGLVILLLTFVTSLNAFDIVKVMTDGGPNGSTEIMQTYIYRYAFQPEGTPRFGFAAAVGILFGVAVMLMSLIPVLMRRWQQHRSEGADR</sequence>
<accession>A0A4R0K183</accession>
<evidence type="ECO:0000256" key="5">
    <source>
        <dbReference type="ARBA" id="ARBA00022989"/>
    </source>
</evidence>
<keyword evidence="5 7" id="KW-1133">Transmembrane helix</keyword>
<dbReference type="GO" id="GO:0005886">
    <property type="term" value="C:plasma membrane"/>
    <property type="evidence" value="ECO:0007669"/>
    <property type="project" value="UniProtKB-SubCell"/>
</dbReference>
<comment type="caution">
    <text evidence="9">The sequence shown here is derived from an EMBL/GenBank/DDBJ whole genome shotgun (WGS) entry which is preliminary data.</text>
</comment>